<protein>
    <submittedName>
        <fullName evidence="2">Uncharacterized protein</fullName>
    </submittedName>
</protein>
<organism evidence="2 3">
    <name type="scientific">Cirrhinus molitorella</name>
    <name type="common">mud carp</name>
    <dbReference type="NCBI Taxonomy" id="172907"/>
    <lineage>
        <taxon>Eukaryota</taxon>
        <taxon>Metazoa</taxon>
        <taxon>Chordata</taxon>
        <taxon>Craniata</taxon>
        <taxon>Vertebrata</taxon>
        <taxon>Euteleostomi</taxon>
        <taxon>Actinopterygii</taxon>
        <taxon>Neopterygii</taxon>
        <taxon>Teleostei</taxon>
        <taxon>Ostariophysi</taxon>
        <taxon>Cypriniformes</taxon>
        <taxon>Cyprinidae</taxon>
        <taxon>Labeoninae</taxon>
        <taxon>Labeonini</taxon>
        <taxon>Cirrhinus</taxon>
    </lineage>
</organism>
<dbReference type="Proteomes" id="UP001187343">
    <property type="component" value="Unassembled WGS sequence"/>
</dbReference>
<evidence type="ECO:0000313" key="3">
    <source>
        <dbReference type="Proteomes" id="UP001187343"/>
    </source>
</evidence>
<accession>A0AA88PDU1</accession>
<dbReference type="AlphaFoldDB" id="A0AA88PDU1"/>
<name>A0AA88PDU1_9TELE</name>
<gene>
    <name evidence="2" type="ORF">Q8A67_019330</name>
</gene>
<feature type="region of interest" description="Disordered" evidence="1">
    <location>
        <begin position="122"/>
        <end position="145"/>
    </location>
</feature>
<dbReference type="EMBL" id="JAUYZG010000019">
    <property type="protein sequence ID" value="KAK2878539.1"/>
    <property type="molecule type" value="Genomic_DNA"/>
</dbReference>
<evidence type="ECO:0000256" key="1">
    <source>
        <dbReference type="SAM" id="MobiDB-lite"/>
    </source>
</evidence>
<evidence type="ECO:0000313" key="2">
    <source>
        <dbReference type="EMBL" id="KAK2878539.1"/>
    </source>
</evidence>
<reference evidence="2" key="1">
    <citation type="submission" date="2023-08" db="EMBL/GenBank/DDBJ databases">
        <title>Chromosome-level Genome Assembly of mud carp (Cirrhinus molitorella).</title>
        <authorList>
            <person name="Liu H."/>
        </authorList>
    </citation>
    <scope>NUCLEOTIDE SEQUENCE</scope>
    <source>
        <strain evidence="2">Prfri</strain>
        <tissue evidence="2">Muscle</tissue>
    </source>
</reference>
<feature type="compositionally biased region" description="Polar residues" evidence="1">
    <location>
        <begin position="202"/>
        <end position="219"/>
    </location>
</feature>
<comment type="caution">
    <text evidence="2">The sequence shown here is derived from an EMBL/GenBank/DDBJ whole genome shotgun (WGS) entry which is preliminary data.</text>
</comment>
<proteinExistence type="predicted"/>
<keyword evidence="3" id="KW-1185">Reference proteome</keyword>
<feature type="region of interest" description="Disordered" evidence="1">
    <location>
        <begin position="201"/>
        <end position="221"/>
    </location>
</feature>
<sequence length="263" mass="28496">MPMEERGGSDNHGRSAPRQLRQMVGWLALTPLHVQGQPPNAPSWSFCLFPHELLVSDVPYTCQPASTCASIVIHPGDRLVANQGMLGLRLDEIRQDANVSQQSSFGFTCSPDSFVPGSTPVTERKTDQHYGGGGSLHRPSPQRSPFRGVRPGILLAQISASDDAMLNSLFWIGANYHRPVDLPDTTGLSWREGILRCLESVRPQSRTSPPTSAQRSSLPASALRSCPQAANMASGIFIIDMELPLEFDAPILSLISAGPIQHP</sequence>